<keyword evidence="3" id="KW-1185">Reference proteome</keyword>
<dbReference type="EMBL" id="BRYA01000271">
    <property type="protein sequence ID" value="GMI45900.1"/>
    <property type="molecule type" value="Genomic_DNA"/>
</dbReference>
<evidence type="ECO:0000313" key="3">
    <source>
        <dbReference type="Proteomes" id="UP001165065"/>
    </source>
</evidence>
<organism evidence="2 3">
    <name type="scientific">Triparma columacea</name>
    <dbReference type="NCBI Taxonomy" id="722753"/>
    <lineage>
        <taxon>Eukaryota</taxon>
        <taxon>Sar</taxon>
        <taxon>Stramenopiles</taxon>
        <taxon>Ochrophyta</taxon>
        <taxon>Bolidophyceae</taxon>
        <taxon>Parmales</taxon>
        <taxon>Triparmaceae</taxon>
        <taxon>Triparma</taxon>
    </lineage>
</organism>
<keyword evidence="1" id="KW-1133">Transmembrane helix</keyword>
<sequence>MTITLPLTILTFSPILLLLNDWLGLNAYPQVGDYPIAYDDIFKFVIWTPFSLLMISWIDSLAIPSPTYFQRSVLNLLSGLYVYGFGVNHSCNAISNYGERLGGGKGVGGKMEGWVYFYDEYVGHWIIVAVYAALQVWWVLNTDGGGEGGKKGGKGGGGGIWLFFIGAFGGYFSSMLIIESQAVPLIIPLDLLIFLLASRVSRSTQLSKYITINSAVHIIMFAVWHWKFGRWVEPSELRGDGWKDLEVMSLGLLRN</sequence>
<dbReference type="OrthoDB" id="195032at2759"/>
<keyword evidence="1" id="KW-0812">Transmembrane</keyword>
<feature type="transmembrane region" description="Helical" evidence="1">
    <location>
        <begin position="6"/>
        <end position="23"/>
    </location>
</feature>
<feature type="transmembrane region" description="Helical" evidence="1">
    <location>
        <begin position="44"/>
        <end position="63"/>
    </location>
</feature>
<feature type="transmembrane region" description="Helical" evidence="1">
    <location>
        <begin position="209"/>
        <end position="226"/>
    </location>
</feature>
<dbReference type="AlphaFoldDB" id="A0A9W7GL85"/>
<name>A0A9W7GL85_9STRA</name>
<feature type="transmembrane region" description="Helical" evidence="1">
    <location>
        <begin position="152"/>
        <end position="172"/>
    </location>
</feature>
<evidence type="ECO:0000313" key="2">
    <source>
        <dbReference type="EMBL" id="GMI45900.1"/>
    </source>
</evidence>
<accession>A0A9W7GL85</accession>
<proteinExistence type="predicted"/>
<comment type="caution">
    <text evidence="2">The sequence shown here is derived from an EMBL/GenBank/DDBJ whole genome shotgun (WGS) entry which is preliminary data.</text>
</comment>
<evidence type="ECO:0000256" key="1">
    <source>
        <dbReference type="SAM" id="Phobius"/>
    </source>
</evidence>
<reference evidence="3" key="1">
    <citation type="journal article" date="2023" name="Commun. Biol.">
        <title>Genome analysis of Parmales, the sister group of diatoms, reveals the evolutionary specialization of diatoms from phago-mixotrophs to photoautotrophs.</title>
        <authorList>
            <person name="Ban H."/>
            <person name="Sato S."/>
            <person name="Yoshikawa S."/>
            <person name="Yamada K."/>
            <person name="Nakamura Y."/>
            <person name="Ichinomiya M."/>
            <person name="Sato N."/>
            <person name="Blanc-Mathieu R."/>
            <person name="Endo H."/>
            <person name="Kuwata A."/>
            <person name="Ogata H."/>
        </authorList>
    </citation>
    <scope>NUCLEOTIDE SEQUENCE [LARGE SCALE GENOMIC DNA]</scope>
</reference>
<feature type="transmembrane region" description="Helical" evidence="1">
    <location>
        <begin position="121"/>
        <end position="140"/>
    </location>
</feature>
<keyword evidence="1" id="KW-0472">Membrane</keyword>
<gene>
    <name evidence="2" type="ORF">TrCOL_g696</name>
</gene>
<protein>
    <submittedName>
        <fullName evidence="2">Uncharacterized protein</fullName>
    </submittedName>
</protein>
<dbReference type="Proteomes" id="UP001165065">
    <property type="component" value="Unassembled WGS sequence"/>
</dbReference>